<evidence type="ECO:0000313" key="4">
    <source>
        <dbReference type="EMBL" id="MFC5468504.1"/>
    </source>
</evidence>
<dbReference type="InterPro" id="IPR050490">
    <property type="entry name" value="Bact_solute-bd_prot1"/>
</dbReference>
<protein>
    <submittedName>
        <fullName evidence="4">ABC transporter substrate-binding protein</fullName>
    </submittedName>
</protein>
<dbReference type="EMBL" id="JBHSMH010000015">
    <property type="protein sequence ID" value="MFC5468504.1"/>
    <property type="molecule type" value="Genomic_DNA"/>
</dbReference>
<feature type="chain" id="PRO_5046085615" evidence="3">
    <location>
        <begin position="23"/>
        <end position="435"/>
    </location>
</feature>
<keyword evidence="2" id="KW-0813">Transport</keyword>
<dbReference type="PANTHER" id="PTHR43649">
    <property type="entry name" value="ARABINOSE-BINDING PROTEIN-RELATED"/>
    <property type="match status" value="1"/>
</dbReference>
<dbReference type="InterPro" id="IPR006059">
    <property type="entry name" value="SBP"/>
</dbReference>
<dbReference type="Proteomes" id="UP001596105">
    <property type="component" value="Unassembled WGS sequence"/>
</dbReference>
<keyword evidence="5" id="KW-1185">Reference proteome</keyword>
<sequence>MKATRGIGSVFMSIAIAALLSAGCADETDRGANNAERTSPDAVTLRMVHWFGTEAGPVVSEINERFHREYPNISVEVEYAPVDQYQSIIRSRFVAGGAPDLLGVFPGKWQEPFAEAGFLMDLSGSDWADRLKPDARNTMTTGGKLYAMPVNRNAIGVLYDKGFFERTGLDIPRTWNEFLSLCETIKRKGRVPIALGLKDQWVTQIIPYAMAPSAIYRDHPDFDARMYAGKASFSDSPWRAMLEDYARLEKNGYFNEGFLGTTYDQMVQMLATGKAAMMVMGNWSLGPILLTNPNAEIGMFPLPYGDADKPYWVSSGVSIGIGVSRTTPYPEEAKKYLAFWSRPEVNTLFLEGTKSFSVYRDVNPALDPALAEIEPAIRAGTYPFLDQNWPPGMQDKLFQVLQNWMAGGGKYSVGKALSELDKTFEETKTNHDWVP</sequence>
<gene>
    <name evidence="4" type="ORF">ACFPPD_07210</name>
</gene>
<dbReference type="SUPFAM" id="SSF53850">
    <property type="entry name" value="Periplasmic binding protein-like II"/>
    <property type="match status" value="1"/>
</dbReference>
<comment type="caution">
    <text evidence="4">The sequence shown here is derived from an EMBL/GenBank/DDBJ whole genome shotgun (WGS) entry which is preliminary data.</text>
</comment>
<comment type="similarity">
    <text evidence="1">Belongs to the bacterial solute-binding protein 1 family.</text>
</comment>
<name>A0ABW0LRP7_9BACL</name>
<keyword evidence="3" id="KW-0732">Signal</keyword>
<evidence type="ECO:0000313" key="5">
    <source>
        <dbReference type="Proteomes" id="UP001596105"/>
    </source>
</evidence>
<evidence type="ECO:0000256" key="3">
    <source>
        <dbReference type="SAM" id="SignalP"/>
    </source>
</evidence>
<accession>A0ABW0LRP7</accession>
<dbReference type="Pfam" id="PF01547">
    <property type="entry name" value="SBP_bac_1"/>
    <property type="match status" value="1"/>
</dbReference>
<organism evidence="4 5">
    <name type="scientific">Cohnella suwonensis</name>
    <dbReference type="NCBI Taxonomy" id="696072"/>
    <lineage>
        <taxon>Bacteria</taxon>
        <taxon>Bacillati</taxon>
        <taxon>Bacillota</taxon>
        <taxon>Bacilli</taxon>
        <taxon>Bacillales</taxon>
        <taxon>Paenibacillaceae</taxon>
        <taxon>Cohnella</taxon>
    </lineage>
</organism>
<proteinExistence type="inferred from homology"/>
<evidence type="ECO:0000256" key="1">
    <source>
        <dbReference type="ARBA" id="ARBA00008520"/>
    </source>
</evidence>
<reference evidence="5" key="1">
    <citation type="journal article" date="2019" name="Int. J. Syst. Evol. Microbiol.">
        <title>The Global Catalogue of Microorganisms (GCM) 10K type strain sequencing project: providing services to taxonomists for standard genome sequencing and annotation.</title>
        <authorList>
            <consortium name="The Broad Institute Genomics Platform"/>
            <consortium name="The Broad Institute Genome Sequencing Center for Infectious Disease"/>
            <person name="Wu L."/>
            <person name="Ma J."/>
        </authorList>
    </citation>
    <scope>NUCLEOTIDE SEQUENCE [LARGE SCALE GENOMIC DNA]</scope>
    <source>
        <strain evidence="5">CCUG 57113</strain>
    </source>
</reference>
<dbReference type="Gene3D" id="3.40.190.10">
    <property type="entry name" value="Periplasmic binding protein-like II"/>
    <property type="match status" value="2"/>
</dbReference>
<dbReference type="PROSITE" id="PS51257">
    <property type="entry name" value="PROKAR_LIPOPROTEIN"/>
    <property type="match status" value="1"/>
</dbReference>
<evidence type="ECO:0000256" key="2">
    <source>
        <dbReference type="ARBA" id="ARBA00022448"/>
    </source>
</evidence>
<dbReference type="RefSeq" id="WP_209750041.1">
    <property type="nucleotide sequence ID" value="NZ_JBHSMH010000015.1"/>
</dbReference>
<feature type="signal peptide" evidence="3">
    <location>
        <begin position="1"/>
        <end position="22"/>
    </location>
</feature>
<dbReference type="PANTHER" id="PTHR43649:SF29">
    <property type="entry name" value="OSMOPROTECTIVE COMPOUNDS-BINDING PROTEIN GGTB"/>
    <property type="match status" value="1"/>
</dbReference>